<dbReference type="UniPathway" id="UPA00667"/>
<gene>
    <name evidence="11" type="ORF">BHQ10_008162</name>
</gene>
<protein>
    <recommendedName>
        <fullName evidence="4 8">Arabinan endo-1,5-alpha-L-arabinosidase</fullName>
        <ecNumber evidence="4 8">3.2.1.99</ecNumber>
    </recommendedName>
</protein>
<dbReference type="GO" id="GO:0046558">
    <property type="term" value="F:arabinan endo-1,5-alpha-L-arabinosidase activity"/>
    <property type="evidence" value="ECO:0007669"/>
    <property type="project" value="UniProtKB-EC"/>
</dbReference>
<dbReference type="Pfam" id="PF04616">
    <property type="entry name" value="Glyco_hydro_43"/>
    <property type="match status" value="1"/>
</dbReference>
<evidence type="ECO:0000256" key="9">
    <source>
        <dbReference type="PIRSR" id="PIRSR606710-1"/>
    </source>
</evidence>
<evidence type="ECO:0000256" key="8">
    <source>
        <dbReference type="PIRNR" id="PIRNR026534"/>
    </source>
</evidence>
<comment type="catalytic activity">
    <reaction evidence="1 8">
        <text>Endohydrolysis of (1-&gt;5)-alpha-arabinofuranosidic linkages in (1-&gt;5)-arabinans.</text>
        <dbReference type="EC" id="3.2.1.99"/>
    </reaction>
</comment>
<evidence type="ECO:0000256" key="2">
    <source>
        <dbReference type="ARBA" id="ARBA00004834"/>
    </source>
</evidence>
<keyword evidence="12" id="KW-1185">Reference proteome</keyword>
<evidence type="ECO:0000256" key="4">
    <source>
        <dbReference type="ARBA" id="ARBA00012586"/>
    </source>
</evidence>
<dbReference type="GO" id="GO:0031222">
    <property type="term" value="P:arabinan catabolic process"/>
    <property type="evidence" value="ECO:0007669"/>
    <property type="project" value="UniProtKB-UniPathway"/>
</dbReference>
<dbReference type="SUPFAM" id="SSF75005">
    <property type="entry name" value="Arabinanase/levansucrase/invertase"/>
    <property type="match status" value="1"/>
</dbReference>
<keyword evidence="7 8" id="KW-0326">Glycosidase</keyword>
<feature type="active site" description="Proton donor" evidence="9">
    <location>
        <position position="237"/>
    </location>
</feature>
<evidence type="ECO:0000256" key="6">
    <source>
        <dbReference type="ARBA" id="ARBA00022801"/>
    </source>
</evidence>
<dbReference type="GeneID" id="63797376"/>
<dbReference type="Gene3D" id="2.115.10.20">
    <property type="entry name" value="Glycosyl hydrolase domain, family 43"/>
    <property type="match status" value="1"/>
</dbReference>
<name>A0A364L8L0_TALAM</name>
<evidence type="ECO:0000256" key="7">
    <source>
        <dbReference type="ARBA" id="ARBA00023295"/>
    </source>
</evidence>
<dbReference type="PANTHER" id="PTHR43301:SF5">
    <property type="entry name" value="ARABINAN ENDO-1,5-ALPHA-L-ARABINOSIDASE D-RELATED"/>
    <property type="match status" value="1"/>
</dbReference>
<proteinExistence type="inferred from homology"/>
<keyword evidence="6 8" id="KW-0378">Hydrolase</keyword>
<feature type="site" description="Important for catalytic activity, responsible for pKa modulation of the active site Glu and correct orientation of both the proton donor and substrate" evidence="10">
    <location>
        <position position="179"/>
    </location>
</feature>
<comment type="pathway">
    <text evidence="2 8">Glycan metabolism; L-arabinan degradation.</text>
</comment>
<dbReference type="STRING" id="1196081.A0A364L8L0"/>
<organism evidence="11 12">
    <name type="scientific">Talaromyces amestolkiae</name>
    <dbReference type="NCBI Taxonomy" id="1196081"/>
    <lineage>
        <taxon>Eukaryota</taxon>
        <taxon>Fungi</taxon>
        <taxon>Dikarya</taxon>
        <taxon>Ascomycota</taxon>
        <taxon>Pezizomycotina</taxon>
        <taxon>Eurotiomycetes</taxon>
        <taxon>Eurotiomycetidae</taxon>
        <taxon>Eurotiales</taxon>
        <taxon>Trichocomaceae</taxon>
        <taxon>Talaromyces</taxon>
        <taxon>Talaromyces sect. Talaromyces</taxon>
    </lineage>
</organism>
<dbReference type="InterPro" id="IPR016840">
    <property type="entry name" value="Glyco_hydro_43_endo_a_Ara-ase"/>
</dbReference>
<dbReference type="InterPro" id="IPR023296">
    <property type="entry name" value="Glyco_hydro_beta-prop_sf"/>
</dbReference>
<dbReference type="InterPro" id="IPR006710">
    <property type="entry name" value="Glyco_hydro_43"/>
</dbReference>
<evidence type="ECO:0000313" key="11">
    <source>
        <dbReference type="EMBL" id="RAO72150.1"/>
    </source>
</evidence>
<accession>A0A364L8L0</accession>
<dbReference type="OrthoDB" id="195678at2759"/>
<feature type="active site" description="Proton acceptor" evidence="9">
    <location>
        <position position="54"/>
    </location>
</feature>
<evidence type="ECO:0000256" key="5">
    <source>
        <dbReference type="ARBA" id="ARBA00022729"/>
    </source>
</evidence>
<dbReference type="AlphaFoldDB" id="A0A364L8L0"/>
<evidence type="ECO:0000313" key="12">
    <source>
        <dbReference type="Proteomes" id="UP000249363"/>
    </source>
</evidence>
<dbReference type="Proteomes" id="UP000249363">
    <property type="component" value="Unassembled WGS sequence"/>
</dbReference>
<dbReference type="EMBL" id="MIKG01000018">
    <property type="protein sequence ID" value="RAO72150.1"/>
    <property type="molecule type" value="Genomic_DNA"/>
</dbReference>
<dbReference type="InterPro" id="IPR050727">
    <property type="entry name" value="GH43_arabinanases"/>
</dbReference>
<dbReference type="CDD" id="cd18831">
    <property type="entry name" value="GH43_AnAbnA-like"/>
    <property type="match status" value="1"/>
</dbReference>
<dbReference type="PANTHER" id="PTHR43301">
    <property type="entry name" value="ARABINAN ENDO-1,5-ALPHA-L-ARABINOSIDASE"/>
    <property type="match status" value="1"/>
</dbReference>
<dbReference type="RefSeq" id="XP_040736664.1">
    <property type="nucleotide sequence ID" value="XM_040880937.1"/>
</dbReference>
<reference evidence="11 12" key="1">
    <citation type="journal article" date="2017" name="Biotechnol. Biofuels">
        <title>Differential beta-glucosidase expression as a function of carbon source availability in Talaromyces amestolkiae: a genomic and proteomic approach.</title>
        <authorList>
            <person name="de Eugenio L.I."/>
            <person name="Mendez-Liter J.A."/>
            <person name="Nieto-Dominguez M."/>
            <person name="Alonso L."/>
            <person name="Gil-Munoz J."/>
            <person name="Barriuso J."/>
            <person name="Prieto A."/>
            <person name="Martinez M.J."/>
        </authorList>
    </citation>
    <scope>NUCLEOTIDE SEQUENCE [LARGE SCALE GENOMIC DNA]</scope>
    <source>
        <strain evidence="11 12">CIB</strain>
    </source>
</reference>
<keyword evidence="5" id="KW-0732">Signal</keyword>
<evidence type="ECO:0000256" key="3">
    <source>
        <dbReference type="ARBA" id="ARBA00009865"/>
    </source>
</evidence>
<comment type="caution">
    <text evidence="11">The sequence shown here is derived from an EMBL/GenBank/DDBJ whole genome shotgun (WGS) entry which is preliminary data.</text>
</comment>
<dbReference type="EC" id="3.2.1.99" evidence="4 8"/>
<dbReference type="PIRSF" id="PIRSF026534">
    <property type="entry name" value="Endo_alpha-L-arabinosidase"/>
    <property type="match status" value="1"/>
</dbReference>
<evidence type="ECO:0000256" key="1">
    <source>
        <dbReference type="ARBA" id="ARBA00000375"/>
    </source>
</evidence>
<comment type="similarity">
    <text evidence="3 8">Belongs to the glycosyl hydrolase 43 family.</text>
</comment>
<sequence length="370" mass="40128">MLLPVLTKTSGPTPRSSYQFLLTTALTISLLISTPTAQNITFPLPLPTNHNCRDPSIILYNDYYYLFSTSSQLSYWRASNLSGPWHPAGSVLPRSTGSVIDKGDPRQPWAPTILLVNDTFYCFYCVSTINTRNSSIGVATSTSLDDGGAGTWTDHGALINTVSGANADVFPYNDSNAIDPSIVVDPVGNSGQAWLTFGSYWSDIWQVPLSADLLSVENADDPNATHVAFNASFPAEEASFVSYKAPWYYLWYSKGYCCGLDIDDLPAAGTEYSIHVGRSLEVSGPYLDKDNVSLAEGGGSIIYGSNHDGQVYAPGSSGVISSDSGQDVLYYHYLNLSIGVSEGDAILGYNYLDYDDGWPVVSSMYVFHYV</sequence>
<evidence type="ECO:0000256" key="10">
    <source>
        <dbReference type="PIRSR" id="PIRSR606710-2"/>
    </source>
</evidence>